<dbReference type="AlphaFoldDB" id="A0AAJ1C1L4"/>
<dbReference type="Proteomes" id="UP001155380">
    <property type="component" value="Unassembled WGS sequence"/>
</dbReference>
<protein>
    <submittedName>
        <fullName evidence="1">Uncharacterized protein</fullName>
    </submittedName>
</protein>
<accession>A0AAJ1C1L4</accession>
<organism evidence="1 2">
    <name type="scientific">Ciceribacter sichuanensis</name>
    <dbReference type="NCBI Taxonomy" id="2949647"/>
    <lineage>
        <taxon>Bacteria</taxon>
        <taxon>Pseudomonadati</taxon>
        <taxon>Pseudomonadota</taxon>
        <taxon>Alphaproteobacteria</taxon>
        <taxon>Hyphomicrobiales</taxon>
        <taxon>Rhizobiaceae</taxon>
        <taxon>Ciceribacter</taxon>
    </lineage>
</organism>
<gene>
    <name evidence="1" type="ORF">NBH21_25295</name>
</gene>
<proteinExistence type="predicted"/>
<name>A0AAJ1C1L4_9HYPH</name>
<evidence type="ECO:0000313" key="1">
    <source>
        <dbReference type="EMBL" id="MCO5960085.1"/>
    </source>
</evidence>
<comment type="caution">
    <text evidence="1">The sequence shown here is derived from an EMBL/GenBank/DDBJ whole genome shotgun (WGS) entry which is preliminary data.</text>
</comment>
<dbReference type="EMBL" id="JAMXLX010000015">
    <property type="protein sequence ID" value="MCO5960085.1"/>
    <property type="molecule type" value="Genomic_DNA"/>
</dbReference>
<evidence type="ECO:0000313" key="2">
    <source>
        <dbReference type="Proteomes" id="UP001155380"/>
    </source>
</evidence>
<reference evidence="1" key="1">
    <citation type="submission" date="2022-06" db="EMBL/GenBank/DDBJ databases">
        <authorList>
            <person name="Sun Q."/>
        </authorList>
    </citation>
    <scope>NUCLEOTIDE SEQUENCE</scope>
    <source>
        <strain evidence="1">S101</strain>
    </source>
</reference>
<dbReference type="RefSeq" id="WP_252759596.1">
    <property type="nucleotide sequence ID" value="NZ_JAMXLX010000015.1"/>
</dbReference>
<sequence>MKLSGLLIGSVPNHLIEVLKLQFFPIVLASLAVLILSFSGSFAESEPGADAVGRPPTEDPSCDFVNRSYQKTYRSERLSFVTYELPQEEQLKRRLDVRFIDEMVFQRLEPGGSWRSWTIKARPSIFSSSGPVFNDCSLLREEGDGSSKLIVYSSEWKREQYRALITIWISETDGRIVKTRRDFDSVAPLVKQFRTASVIEIYEYDADKIVGPRLVSF</sequence>